<dbReference type="InterPro" id="IPR058919">
    <property type="entry name" value="Pep3/Vps18_RING_C"/>
</dbReference>
<keyword evidence="2" id="KW-0863">Zinc-finger</keyword>
<evidence type="ECO:0000256" key="5">
    <source>
        <dbReference type="ARBA" id="ARBA00029433"/>
    </source>
</evidence>
<dbReference type="Proteomes" id="UP000077115">
    <property type="component" value="Unassembled WGS sequence"/>
</dbReference>
<protein>
    <submittedName>
        <fullName evidence="10">Uncharacterized protein</fullName>
    </submittedName>
</protein>
<dbReference type="CDD" id="cd16462">
    <property type="entry name" value="RING-H2_Pep3p-like"/>
    <property type="match status" value="1"/>
</dbReference>
<dbReference type="VEuPathDB" id="FungiDB:BDEG_21968"/>
<dbReference type="EMBL" id="DS022301">
    <property type="protein sequence ID" value="OAJ37999.1"/>
    <property type="molecule type" value="Genomic_DNA"/>
</dbReference>
<sequence length="2980" mass="333222">MEACLHLYYSERECLLNCIDTMLTEFLSSATAPPESRRIVHLFMAEFLPHSNATHASTVTLPVRLTDLYRLVTAEICKIQSALEDDSTLKSTTCESHNQQKQMQNQDLMHSSHIKLATIRLKHLIREQHYFIYLLVVCAHRHGLSATEFVKLINLLQSTTFTDPTLPYLLNVVMAQLDHSSYAFQNSTSRFVLDESVYQSLRELLTSSQWSNSKAMGVSWLSWVVFLDLHAKSDSVLDSQVRTLVTQELEMSRRTWFSKFGDDADIFHLINKCLLLDSEKYNTSWSLFRHAGLGKSSKNGTFANSGSNINSSFTASAMPSNSDAPTEKYGLKNAVDDIRKDVSDYALVIIERLARCFVVRMRRYLRQSIATDQDIAASQESFEAQFSNQNSSGFNTRAGLMPEKQTITSWESLLMLLTNLYDGRSDAALDWFHHNDLFGFLKMGAEVWTSRFIVSFLDFLCAISTGPQCALQVHEILNGDQGAEFGQILWITFFRTLNSYIERLQQPVPSIELQPAETMLITAFLRLLGKVVTFSFTARRMLCENQHFRALHTLFQLLVSRIHVEMKASLFDAISAFCHPSEEGVEIVQQVWLLLEQSQIVPASTNVSGAHSISNPTDRRMGKPGDAPTGGYEGIAYDMFEVETCLQTYPETRAFLGLLDTLLSNPRSLQLTQVYENLGSPDRVGGIQPYMRFAIDDVLLRAGERPYADPAEKWIITESVLKIIDLAVSMLDMSEIQLPRDPDSQPSGGVDSSALSTMGMMGTAGGAVFYTRAPIRSLAAQPGFEVYCRILQGSSLTSGLFEILNIGVQQLDSDTYSDPEKLPIKSISSVLSIIVTTLAHQRVFLEILAPALIESGDGSIFNLPVSMVGLDQLLAYSKSAIVDIAVLINSDDVGVCLSSISIMSTLSLSPVFSIFDSFSSSTCPNRLLSVLMASAESDRILQGFVDRLALDEPEEHTLTNGNMSTLMGARQQYATDTSFTTDSMGFKPFSAPPLRSIRCAILDMLLANLDRSCSPNLAHFLLGYDCQRNLATTDLIDPSSPKGRVNCLHTILDLLSSGVSRQTRTRKLAQNGQIDYINDNESDGSDAIDPTGHALDEMKLSTTHPLLSEKCFHLVYLLCSSRTTGPPTMRYLRTREDFFVRQLIAMSPADVRSDAGIENVLSAPVIARLHQQAWIMRLITLELHKTSMAGQRTHMARLLNHLVGLINPDSTTAKPLRSHFDPTGFEDESEGQDVDYDQPLAKLVDILKSMEFSEPDRPPLECKSAAVGIDLDCFIRVNERGVDQYDVRAIYLALMGAVRSTERSTGIVSNLTNTSSLLQNNIGGVPSLDRESVKQLVASIFAVNEVYRLANARYQIAMSWGQLVRVSILDCIDMIPGEIRELRIFELLAGLLQKLSKESSTVSTSAGLTMSASTAPAISGNGVSMSIGKTLSEVVTGLMARLQQDDRSNSVLLQVPYAMEANKLDSWQHTILRGVLDGIVSSGTSLPMRGNYYSALVTYIQYISPANGSFHSAGEEMSGYASTQSSNGISTATNAIRAGSNYSATTRFVTSLSIITSYGDKLIETICRDAADGDLVWQTVAYATLASLSGLSNLNSGIGGRSHQPVLEFLARRNFLGYFVQSLKSVDDACIRTILGSAASNREGALNAKYVYDLKMSLFLKIAETKAGAERLIQAGVFEALSESLFIDERSDYGSYDHDLEQERYHDVVVPVLQLILLIQSHYPSTHAVLRAKISRFIDSHRDVVAAILRDKTLKITLSSMMQIRLMTGIVVWLQSKDEFLCKKLPGPGQSSIEDLMLNLLHKYVLSSDWRNHVIAVNDVEEEKSRTVPAKVLAPVSAMSVFAIEVETLGEQIAENLLSYWIEKIFPPTSNNQAEFIQASAIFTSSDQRNAMTSRAVTLLQDYAEKLIQAISRRKIIQMKAGDISQVPVDEVNEIAQSFNRAAFEELSPSQRQMLALRDLQNAERLAGNDIKRLYYVVEMASLFLVGLIDGSKGKSTAAAASSAIPVLEKLIGVKIPGSDQGEGFLKLYHFEDQQQRAYPVSSVSPYMGTSSIGLETGDPFTGSTTAGTPLSLIAGSSGINRFANKDDHRTVAQFMLDKVQFAFPDDILAVDVSNNMLCVALRTYTPPKDSARLRVLRIDLDKPDAIEDIVFTIKQKSDLILNVFLSPLAHHLIISCRSGDNYYLHARWNKPHLLSKIKGVRIRSIAWDISEKVESTGPMIIGCSQGRIFETELIPNEDFFKKEERYYSQVFSLHQDSPVIGVHFCLFPQSKFKYYIIAVTDCRIYQFIGQARSADSSFFANIFSRYDENPGAGLYLGEISAKEQSFGDTVIDSPQILPYSVSDPKQQANINTGLISFVLTNYHYVLLFNNEIVAISQLNNHIVSHESFVLAPNEMVLGMSSDMNRRTHWVYTNLSLYEIIITDEDRDIWKIMLDKKLFEQAATFAKTPEHKSLIKEMQAESLFSQKKYIQSAICYVETNISFETICLRFMNFKEQPALCVYLRKKLSLLRKQDITQTTLIGTWLLELISGKLCATEQRLTSLKQRMIMSTNTLDADKSKAAEYEKEHADLTLELRLLLKEYKDRLHHPTVYTLLGSHGRHADLVYFAELIGDWEKLVVFFIERREWSKALNIISRQDSIDFYYKHSSILIQHIPKEVIGLWMKVPNLNPRFLMPSMLNLNIFGSANQTNLASYLEYLVANGNHDRVIHNYLMRLYVSESSPENESPVLAYIQSQKESPLLDLPHALRICTERGLIQSSRNDLDLARIIADKPDESDEVRKKLWLKIARHVISSAESVSSALEYLKIGNLNIEEILPFFPDFVLIDDFKDELCTALEEYNEYITTLKADLDDATKASENIRNDIRGLKNRYIIVPVTETCRSCNQPLMTRQFLAFPCQHSFHSDCIISSIIKDTARGKRILYIRSQLEKDAKTPVSFLTEERKATLKDELNDLISQECILCGDSMIKTIDESFTIQGEDM</sequence>
<dbReference type="Pfam" id="PF05131">
    <property type="entry name" value="Pep3_Vps18"/>
    <property type="match status" value="1"/>
</dbReference>
<keyword evidence="1" id="KW-0479">Metal-binding</keyword>
<dbReference type="GO" id="GO:0005768">
    <property type="term" value="C:endosome"/>
    <property type="evidence" value="ECO:0007669"/>
    <property type="project" value="TreeGrafter"/>
</dbReference>
<dbReference type="PANTHER" id="PTHR23323">
    <property type="entry name" value="VACUOLAR PROTEIN SORTING-ASSOCIATED PROTEIN"/>
    <property type="match status" value="1"/>
</dbReference>
<name>A0A177WD27_BATDL</name>
<evidence type="ECO:0000256" key="7">
    <source>
        <dbReference type="SAM" id="MobiDB-lite"/>
    </source>
</evidence>
<evidence type="ECO:0000313" key="10">
    <source>
        <dbReference type="EMBL" id="OAJ37999.1"/>
    </source>
</evidence>
<dbReference type="PANTHER" id="PTHR23323:SF26">
    <property type="entry name" value="VACUOLAR PROTEIN SORTING-ASSOCIATED PROTEIN 18 HOMOLOG"/>
    <property type="match status" value="1"/>
</dbReference>
<evidence type="ECO:0000259" key="8">
    <source>
        <dbReference type="Pfam" id="PF05131"/>
    </source>
</evidence>
<dbReference type="InterPro" id="IPR021827">
    <property type="entry name" value="Nup186/Nup192/Nup205"/>
</dbReference>
<dbReference type="GO" id="GO:0048284">
    <property type="term" value="P:organelle fusion"/>
    <property type="evidence" value="ECO:0007669"/>
    <property type="project" value="TreeGrafter"/>
</dbReference>
<keyword evidence="3" id="KW-0862">Zinc</keyword>
<dbReference type="GO" id="GO:0030897">
    <property type="term" value="C:HOPS complex"/>
    <property type="evidence" value="ECO:0007669"/>
    <property type="project" value="TreeGrafter"/>
</dbReference>
<organism evidence="10 11">
    <name type="scientific">Batrachochytrium dendrobatidis (strain JEL423)</name>
    <dbReference type="NCBI Taxonomy" id="403673"/>
    <lineage>
        <taxon>Eukaryota</taxon>
        <taxon>Fungi</taxon>
        <taxon>Fungi incertae sedis</taxon>
        <taxon>Chytridiomycota</taxon>
        <taxon>Chytridiomycota incertae sedis</taxon>
        <taxon>Chytridiomycetes</taxon>
        <taxon>Rhizophydiales</taxon>
        <taxon>Rhizophydiales incertae sedis</taxon>
        <taxon>Batrachochytrium</taxon>
    </lineage>
</organism>
<dbReference type="STRING" id="403673.A0A177WD27"/>
<feature type="coiled-coil region" evidence="6">
    <location>
        <begin position="2554"/>
        <end position="2581"/>
    </location>
</feature>
<dbReference type="GO" id="GO:0007032">
    <property type="term" value="P:endosome organization"/>
    <property type="evidence" value="ECO:0007669"/>
    <property type="project" value="TreeGrafter"/>
</dbReference>
<dbReference type="Pfam" id="PF26148">
    <property type="entry name" value="VPS18_RING_C"/>
    <property type="match status" value="1"/>
</dbReference>
<dbReference type="GO" id="GO:0008270">
    <property type="term" value="F:zinc ion binding"/>
    <property type="evidence" value="ECO:0007669"/>
    <property type="project" value="UniProtKB-KW"/>
</dbReference>
<feature type="domain" description="Pep3/Vps18 beta-propeller" evidence="8">
    <location>
        <begin position="2094"/>
        <end position="2422"/>
    </location>
</feature>
<feature type="domain" description="Pep3/Vps18 RING C-terminal" evidence="9">
    <location>
        <begin position="2877"/>
        <end position="2967"/>
    </location>
</feature>
<evidence type="ECO:0000256" key="3">
    <source>
        <dbReference type="ARBA" id="ARBA00022833"/>
    </source>
</evidence>
<reference evidence="10 11" key="2">
    <citation type="submission" date="2016-05" db="EMBL/GenBank/DDBJ databases">
        <title>Lineage-specific infection strategies underlie the spectrum of fungal disease in amphibians.</title>
        <authorList>
            <person name="Cuomo C.A."/>
            <person name="Farrer R.A."/>
            <person name="James T."/>
            <person name="Longcore J."/>
            <person name="Birren B."/>
        </authorList>
    </citation>
    <scope>NUCLEOTIDE SEQUENCE [LARGE SCALE GENOMIC DNA]</scope>
    <source>
        <strain evidence="10 11">JEL423</strain>
    </source>
</reference>
<evidence type="ECO:0000313" key="11">
    <source>
        <dbReference type="Proteomes" id="UP000077115"/>
    </source>
</evidence>
<dbReference type="GO" id="GO:0007033">
    <property type="term" value="P:vacuole organization"/>
    <property type="evidence" value="ECO:0007669"/>
    <property type="project" value="TreeGrafter"/>
</dbReference>
<dbReference type="Pfam" id="PF11894">
    <property type="entry name" value="Nup192"/>
    <property type="match status" value="1"/>
</dbReference>
<dbReference type="GO" id="GO:0030674">
    <property type="term" value="F:protein-macromolecule adaptor activity"/>
    <property type="evidence" value="ECO:0007669"/>
    <property type="project" value="TreeGrafter"/>
</dbReference>
<evidence type="ECO:0000256" key="6">
    <source>
        <dbReference type="SAM" id="Coils"/>
    </source>
</evidence>
<feature type="coiled-coil region" evidence="6">
    <location>
        <begin position="2836"/>
        <end position="2870"/>
    </location>
</feature>
<dbReference type="OrthoDB" id="1845386at2759"/>
<dbReference type="InterPro" id="IPR007810">
    <property type="entry name" value="Pep3/Vps18_beta-prop"/>
</dbReference>
<evidence type="ECO:0000256" key="1">
    <source>
        <dbReference type="ARBA" id="ARBA00022723"/>
    </source>
</evidence>
<dbReference type="GO" id="GO:0006904">
    <property type="term" value="P:vesicle docking involved in exocytosis"/>
    <property type="evidence" value="ECO:0007669"/>
    <property type="project" value="TreeGrafter"/>
</dbReference>
<comment type="subcellular location">
    <subcellularLocation>
        <location evidence="5">Endomembrane system</location>
        <topology evidence="5">Peripheral membrane protein</topology>
        <orientation evidence="5">Cytoplasmic side</orientation>
    </subcellularLocation>
</comment>
<dbReference type="GO" id="GO:0005643">
    <property type="term" value="C:nuclear pore"/>
    <property type="evidence" value="ECO:0007669"/>
    <property type="project" value="InterPro"/>
</dbReference>
<evidence type="ECO:0000259" key="9">
    <source>
        <dbReference type="Pfam" id="PF26148"/>
    </source>
</evidence>
<proteinExistence type="predicted"/>
<reference evidence="10 11" key="1">
    <citation type="submission" date="2006-10" db="EMBL/GenBank/DDBJ databases">
        <title>The Genome Sequence of Batrachochytrium dendrobatidis JEL423.</title>
        <authorList>
            <consortium name="The Broad Institute Genome Sequencing Platform"/>
            <person name="Birren B."/>
            <person name="Lander E."/>
            <person name="Galagan J."/>
            <person name="Cuomo C."/>
            <person name="Devon K."/>
            <person name="Jaffe D."/>
            <person name="Butler J."/>
            <person name="Alvarez P."/>
            <person name="Gnerre S."/>
            <person name="Grabherr M."/>
            <person name="Kleber M."/>
            <person name="Mauceli E."/>
            <person name="Brockman W."/>
            <person name="Young S."/>
            <person name="LaButti K."/>
            <person name="Sykes S."/>
            <person name="DeCaprio D."/>
            <person name="Crawford M."/>
            <person name="Koehrsen M."/>
            <person name="Engels R."/>
            <person name="Montgomery P."/>
            <person name="Pearson M."/>
            <person name="Howarth C."/>
            <person name="Larson L."/>
            <person name="White J."/>
            <person name="O'Leary S."/>
            <person name="Kodira C."/>
            <person name="Zeng Q."/>
            <person name="Yandava C."/>
            <person name="Alvarado L."/>
            <person name="Longcore J."/>
            <person name="James T."/>
        </authorList>
    </citation>
    <scope>NUCLEOTIDE SEQUENCE [LARGE SCALE GENOMIC DNA]</scope>
    <source>
        <strain evidence="10 11">JEL423</strain>
    </source>
</reference>
<keyword evidence="4" id="KW-0472">Membrane</keyword>
<feature type="region of interest" description="Disordered" evidence="7">
    <location>
        <begin position="606"/>
        <end position="625"/>
    </location>
</feature>
<accession>A0A177WD27</accession>
<gene>
    <name evidence="10" type="ORF">BDEG_21968</name>
</gene>
<dbReference type="eggNOG" id="KOG2034">
    <property type="taxonomic scope" value="Eukaryota"/>
</dbReference>
<evidence type="ECO:0000256" key="2">
    <source>
        <dbReference type="ARBA" id="ARBA00022771"/>
    </source>
</evidence>
<keyword evidence="6" id="KW-0175">Coiled coil</keyword>
<evidence type="ECO:0000256" key="4">
    <source>
        <dbReference type="ARBA" id="ARBA00023136"/>
    </source>
</evidence>
<feature type="compositionally biased region" description="Polar residues" evidence="7">
    <location>
        <begin position="606"/>
        <end position="616"/>
    </location>
</feature>